<dbReference type="RefSeq" id="WP_012833362.1">
    <property type="nucleotide sequence ID" value="NC_013441.1"/>
</dbReference>
<evidence type="ECO:0000256" key="4">
    <source>
        <dbReference type="SAM" id="SignalP"/>
    </source>
</evidence>
<keyword evidence="2 5" id="KW-0378">Hydrolase</keyword>
<dbReference type="Proteomes" id="UP000001219">
    <property type="component" value="Chromosome"/>
</dbReference>
<feature type="signal peptide" evidence="4">
    <location>
        <begin position="1"/>
        <end position="28"/>
    </location>
</feature>
<keyword evidence="6" id="KW-1185">Reference proteome</keyword>
<evidence type="ECO:0000313" key="6">
    <source>
        <dbReference type="Proteomes" id="UP000001219"/>
    </source>
</evidence>
<accession>D0L709</accession>
<protein>
    <submittedName>
        <fullName evidence="5">Glycoside hydrolase family 25</fullName>
    </submittedName>
</protein>
<dbReference type="STRING" id="526226.Gbro_1519"/>
<dbReference type="eggNOG" id="COG3757">
    <property type="taxonomic scope" value="Bacteria"/>
</dbReference>
<dbReference type="CAZy" id="GH25">
    <property type="family name" value="Glycoside Hydrolase Family 25"/>
</dbReference>
<dbReference type="Pfam" id="PF01183">
    <property type="entry name" value="Glyco_hydro_25"/>
    <property type="match status" value="1"/>
</dbReference>
<proteinExistence type="inferred from homology"/>
<dbReference type="HOGENOM" id="CLU_044973_3_1_11"/>
<name>D0L709_GORB4</name>
<dbReference type="GO" id="GO:0009253">
    <property type="term" value="P:peptidoglycan catabolic process"/>
    <property type="evidence" value="ECO:0007669"/>
    <property type="project" value="InterPro"/>
</dbReference>
<sequence>MPRRTVVAVTLAATLIFGGISSAATAHAAPQTIGPDVSSHQHPGGASINWFAVRAAGQQIAMVKATESTWYVNPYFVPDRLAMRAAGLIRGTYHYADPSRPAAAQAIFYATIVLGQNGILDLPPVLDLENSGGLSPAGLRAWVREFFAVLEPLTGRKTILYTDPRFWNTAMGATTEFADHPLWIASYNGRSAPEMPRGGWRTWRFWQYTSSGRLPGIPTRVDLNRYNGSIAALRSYGNAINVFGS</sequence>
<dbReference type="SMART" id="SM00641">
    <property type="entry name" value="Glyco_25"/>
    <property type="match status" value="1"/>
</dbReference>
<dbReference type="SUPFAM" id="SSF51445">
    <property type="entry name" value="(Trans)glycosidases"/>
    <property type="match status" value="1"/>
</dbReference>
<feature type="chain" id="PRO_5003009812" evidence="4">
    <location>
        <begin position="29"/>
        <end position="245"/>
    </location>
</feature>
<dbReference type="InterPro" id="IPR002053">
    <property type="entry name" value="Glyco_hydro_25"/>
</dbReference>
<dbReference type="GO" id="GO:0003796">
    <property type="term" value="F:lysozyme activity"/>
    <property type="evidence" value="ECO:0007669"/>
    <property type="project" value="InterPro"/>
</dbReference>
<dbReference type="InterPro" id="IPR017853">
    <property type="entry name" value="GH"/>
</dbReference>
<dbReference type="EMBL" id="CP001802">
    <property type="protein sequence ID" value="ACY20794.1"/>
    <property type="molecule type" value="Genomic_DNA"/>
</dbReference>
<dbReference type="PROSITE" id="PS51904">
    <property type="entry name" value="GLYCOSYL_HYDROL_F25_2"/>
    <property type="match status" value="1"/>
</dbReference>
<comment type="similarity">
    <text evidence="1">Belongs to the glycosyl hydrolase 25 family.</text>
</comment>
<dbReference type="GO" id="GO:0016998">
    <property type="term" value="P:cell wall macromolecule catabolic process"/>
    <property type="evidence" value="ECO:0007669"/>
    <property type="project" value="InterPro"/>
</dbReference>
<evidence type="ECO:0000313" key="5">
    <source>
        <dbReference type="EMBL" id="ACY20794.1"/>
    </source>
</evidence>
<dbReference type="InterPro" id="IPR018077">
    <property type="entry name" value="Glyco_hydro_fam25_subgr"/>
</dbReference>
<keyword evidence="4" id="KW-0732">Signal</keyword>
<reference evidence="5 6" key="2">
    <citation type="journal article" date="2010" name="Stand. Genomic Sci.">
        <title>Complete genome sequence of Gordonia bronchialis type strain (3410).</title>
        <authorList>
            <person name="Ivanova N."/>
            <person name="Sikorski J."/>
            <person name="Jando M."/>
            <person name="Lapidus A."/>
            <person name="Nolan M."/>
            <person name="Lucas S."/>
            <person name="Del Rio T.G."/>
            <person name="Tice H."/>
            <person name="Copeland A."/>
            <person name="Cheng J.F."/>
            <person name="Chen F."/>
            <person name="Bruce D."/>
            <person name="Goodwin L."/>
            <person name="Pitluck S."/>
            <person name="Mavromatis K."/>
            <person name="Ovchinnikova G."/>
            <person name="Pati A."/>
            <person name="Chen A."/>
            <person name="Palaniappan K."/>
            <person name="Land M."/>
            <person name="Hauser L."/>
            <person name="Chang Y.J."/>
            <person name="Jeffries C.D."/>
            <person name="Chain P."/>
            <person name="Saunders E."/>
            <person name="Han C."/>
            <person name="Detter J.C."/>
            <person name="Brettin T."/>
            <person name="Rohde M."/>
            <person name="Goker M."/>
            <person name="Bristow J."/>
            <person name="Eisen J.A."/>
            <person name="Markowitz V."/>
            <person name="Hugenholtz P."/>
            <person name="Klenk H.P."/>
            <person name="Kyrpides N.C."/>
        </authorList>
    </citation>
    <scope>NUCLEOTIDE SEQUENCE [LARGE SCALE GENOMIC DNA]</scope>
    <source>
        <strain evidence="6">ATCC 25592 / DSM 43247 / BCRC 13721 / JCM 3198 / KCTC 3076 / NBRC 16047 / NCTC 10667</strain>
    </source>
</reference>
<evidence type="ECO:0000256" key="1">
    <source>
        <dbReference type="ARBA" id="ARBA00010646"/>
    </source>
</evidence>
<dbReference type="PANTHER" id="PTHR34135">
    <property type="entry name" value="LYSOZYME"/>
    <property type="match status" value="1"/>
</dbReference>
<evidence type="ECO:0000256" key="2">
    <source>
        <dbReference type="ARBA" id="ARBA00022801"/>
    </source>
</evidence>
<dbReference type="CDD" id="cd00599">
    <property type="entry name" value="GH25_muramidase"/>
    <property type="match status" value="1"/>
</dbReference>
<dbReference type="Gene3D" id="3.20.20.80">
    <property type="entry name" value="Glycosidases"/>
    <property type="match status" value="1"/>
</dbReference>
<dbReference type="PANTHER" id="PTHR34135:SF2">
    <property type="entry name" value="LYSOZYME"/>
    <property type="match status" value="1"/>
</dbReference>
<dbReference type="OrthoDB" id="287365at2"/>
<dbReference type="KEGG" id="gbr:Gbro_1519"/>
<evidence type="ECO:0000256" key="3">
    <source>
        <dbReference type="ARBA" id="ARBA00023295"/>
    </source>
</evidence>
<dbReference type="GO" id="GO:0016052">
    <property type="term" value="P:carbohydrate catabolic process"/>
    <property type="evidence" value="ECO:0007669"/>
    <property type="project" value="TreeGrafter"/>
</dbReference>
<reference evidence="6" key="1">
    <citation type="submission" date="2009-10" db="EMBL/GenBank/DDBJ databases">
        <title>The complete chromosome of Gordonia bronchialis DSM 43247.</title>
        <authorList>
            <consortium name="US DOE Joint Genome Institute (JGI-PGF)"/>
            <person name="Lucas S."/>
            <person name="Copeland A."/>
            <person name="Lapidus A."/>
            <person name="Glavina del Rio T."/>
            <person name="Dalin E."/>
            <person name="Tice H."/>
            <person name="Bruce D."/>
            <person name="Goodwin L."/>
            <person name="Pitluck S."/>
            <person name="Kyrpides N."/>
            <person name="Mavromatis K."/>
            <person name="Ivanova N."/>
            <person name="Ovchinnikova G."/>
            <person name="Saunders E."/>
            <person name="Brettin T."/>
            <person name="Detter J.C."/>
            <person name="Han C."/>
            <person name="Larimer F."/>
            <person name="Land M."/>
            <person name="Hauser L."/>
            <person name="Markowitz V."/>
            <person name="Cheng J.-F."/>
            <person name="Hugenholtz P."/>
            <person name="Woyke T."/>
            <person name="Wu D."/>
            <person name="Jando M."/>
            <person name="Schneider S."/>
            <person name="Goeker M."/>
            <person name="Klenk H.-P."/>
            <person name="Eisen J.A."/>
        </authorList>
    </citation>
    <scope>NUCLEOTIDE SEQUENCE [LARGE SCALE GENOMIC DNA]</scope>
    <source>
        <strain evidence="6">ATCC 25592 / DSM 43247 / BCRC 13721 / JCM 3198 / KCTC 3076 / NBRC 16047 / NCTC 10667</strain>
    </source>
</reference>
<organism evidence="5 6">
    <name type="scientific">Gordonia bronchialis (strain ATCC 25592 / DSM 43247 / BCRC 13721 / JCM 3198 / KCTC 3076 / NBRC 16047 / NCTC 10667)</name>
    <name type="common">Rhodococcus bronchialis</name>
    <dbReference type="NCBI Taxonomy" id="526226"/>
    <lineage>
        <taxon>Bacteria</taxon>
        <taxon>Bacillati</taxon>
        <taxon>Actinomycetota</taxon>
        <taxon>Actinomycetes</taxon>
        <taxon>Mycobacteriales</taxon>
        <taxon>Gordoniaceae</taxon>
        <taxon>Gordonia</taxon>
    </lineage>
</organism>
<dbReference type="AlphaFoldDB" id="D0L709"/>
<gene>
    <name evidence="5" type="ordered locus">Gbro_1519</name>
</gene>
<keyword evidence="3" id="KW-0326">Glycosidase</keyword>